<dbReference type="EMBL" id="CP023693">
    <property type="protein sequence ID" value="QEV36389.1"/>
    <property type="molecule type" value="Genomic_DNA"/>
</dbReference>
<dbReference type="EMBL" id="BMSJ01000002">
    <property type="protein sequence ID" value="GGR12706.1"/>
    <property type="molecule type" value="Genomic_DNA"/>
</dbReference>
<organism evidence="2 5">
    <name type="scientific">Streptomyces cinereoruber</name>
    <dbReference type="NCBI Taxonomy" id="67260"/>
    <lineage>
        <taxon>Bacteria</taxon>
        <taxon>Bacillati</taxon>
        <taxon>Actinomycetota</taxon>
        <taxon>Actinomycetes</taxon>
        <taxon>Kitasatosporales</taxon>
        <taxon>Streptomycetaceae</taxon>
        <taxon>Streptomyces</taxon>
    </lineage>
</organism>
<evidence type="ECO:0000313" key="2">
    <source>
        <dbReference type="EMBL" id="GGR12706.1"/>
    </source>
</evidence>
<reference evidence="3 4" key="2">
    <citation type="submission" date="2017-09" db="EMBL/GenBank/DDBJ databases">
        <authorList>
            <person name="Lee N."/>
            <person name="Cho B.-K."/>
        </authorList>
    </citation>
    <scope>NUCLEOTIDE SEQUENCE [LARGE SCALE GENOMIC DNA]</scope>
    <source>
        <strain evidence="3 4">ATCC 19740</strain>
    </source>
</reference>
<feature type="compositionally biased region" description="Basic residues" evidence="1">
    <location>
        <begin position="32"/>
        <end position="42"/>
    </location>
</feature>
<evidence type="ECO:0000256" key="1">
    <source>
        <dbReference type="SAM" id="MobiDB-lite"/>
    </source>
</evidence>
<reference evidence="2 5" key="1">
    <citation type="journal article" date="2014" name="Int. J. Syst. Evol. Microbiol.">
        <title>Complete genome sequence of Corynebacterium casei LMG S-19264T (=DSM 44701T), isolated from a smear-ripened cheese.</title>
        <authorList>
            <consortium name="US DOE Joint Genome Institute (JGI-PGF)"/>
            <person name="Walter F."/>
            <person name="Albersmeier A."/>
            <person name="Kalinowski J."/>
            <person name="Ruckert C."/>
        </authorList>
    </citation>
    <scope>NUCLEOTIDE SEQUENCE [LARGE SCALE GENOMIC DNA]</scope>
    <source>
        <strain evidence="2 5">JCM 4205</strain>
    </source>
</reference>
<evidence type="ECO:0000313" key="4">
    <source>
        <dbReference type="Proteomes" id="UP000326029"/>
    </source>
</evidence>
<name>A0AAV4KDW0_9ACTN</name>
<feature type="compositionally biased region" description="Basic and acidic residues" evidence="1">
    <location>
        <begin position="66"/>
        <end position="82"/>
    </location>
</feature>
<evidence type="ECO:0008006" key="6">
    <source>
        <dbReference type="Google" id="ProtNLM"/>
    </source>
</evidence>
<feature type="compositionally biased region" description="Basic residues" evidence="1">
    <location>
        <begin position="56"/>
        <end position="65"/>
    </location>
</feature>
<protein>
    <recommendedName>
        <fullName evidence="6">Secreted protein</fullName>
    </recommendedName>
</protein>
<dbReference type="AlphaFoldDB" id="A0AAV4KDW0"/>
<proteinExistence type="predicted"/>
<dbReference type="Proteomes" id="UP000642014">
    <property type="component" value="Unassembled WGS sequence"/>
</dbReference>
<evidence type="ECO:0000313" key="5">
    <source>
        <dbReference type="Proteomes" id="UP000642014"/>
    </source>
</evidence>
<sequence length="82" mass="8899">MVTIAVLLLPLLGLLLFLMDRVEDRVTSPPKASRHAGRRHLRLVTDPGRTSSDRRPARHRSARGGHAREDGPGTDAGRADAA</sequence>
<keyword evidence="4" id="KW-1185">Reference proteome</keyword>
<reference evidence="2" key="3">
    <citation type="submission" date="2023-08" db="EMBL/GenBank/DDBJ databases">
        <authorList>
            <person name="Sun Q."/>
            <person name="Ohkuma M."/>
        </authorList>
    </citation>
    <scope>NUCLEOTIDE SEQUENCE</scope>
    <source>
        <strain evidence="2">JCM 4205</strain>
    </source>
</reference>
<feature type="region of interest" description="Disordered" evidence="1">
    <location>
        <begin position="26"/>
        <end position="82"/>
    </location>
</feature>
<evidence type="ECO:0000313" key="3">
    <source>
        <dbReference type="EMBL" id="QEV36389.1"/>
    </source>
</evidence>
<gene>
    <name evidence="3" type="ORF">CP977_32925</name>
    <name evidence="2" type="ORF">GCM10010497_13510</name>
</gene>
<dbReference type="Proteomes" id="UP000326029">
    <property type="component" value="Chromosome"/>
</dbReference>
<accession>A0AAV4KDW0</accession>